<dbReference type="Proteomes" id="UP000187013">
    <property type="component" value="Unassembled WGS sequence"/>
</dbReference>
<feature type="compositionally biased region" description="Polar residues" evidence="1">
    <location>
        <begin position="643"/>
        <end position="652"/>
    </location>
</feature>
<feature type="domain" description="PH" evidence="2">
    <location>
        <begin position="88"/>
        <end position="214"/>
    </location>
</feature>
<protein>
    <recommendedName>
        <fullName evidence="2">PH domain-containing protein</fullName>
    </recommendedName>
</protein>
<feature type="compositionally biased region" description="Basic and acidic residues" evidence="1">
    <location>
        <begin position="623"/>
        <end position="642"/>
    </location>
</feature>
<feature type="compositionally biased region" description="Polar residues" evidence="1">
    <location>
        <begin position="507"/>
        <end position="522"/>
    </location>
</feature>
<feature type="region of interest" description="Disordered" evidence="1">
    <location>
        <begin position="49"/>
        <end position="68"/>
    </location>
</feature>
<feature type="region of interest" description="Disordered" evidence="1">
    <location>
        <begin position="1"/>
        <end position="38"/>
    </location>
</feature>
<dbReference type="Gene3D" id="2.30.29.30">
    <property type="entry name" value="Pleckstrin-homology domain (PH domain)/Phosphotyrosine-binding domain (PTB)"/>
    <property type="match status" value="1"/>
</dbReference>
<dbReference type="InterPro" id="IPR058155">
    <property type="entry name" value="Skg3/CAF120-like_PH"/>
</dbReference>
<evidence type="ECO:0000256" key="1">
    <source>
        <dbReference type="SAM" id="MobiDB-lite"/>
    </source>
</evidence>
<feature type="region of interest" description="Disordered" evidence="1">
    <location>
        <begin position="464"/>
        <end position="589"/>
    </location>
</feature>
<dbReference type="InterPro" id="IPR011993">
    <property type="entry name" value="PH-like_dom_sf"/>
</dbReference>
<dbReference type="AlphaFoldDB" id="A0A1Q2ZYK6"/>
<feature type="compositionally biased region" description="Polar residues" evidence="1">
    <location>
        <begin position="22"/>
        <end position="38"/>
    </location>
</feature>
<feature type="compositionally biased region" description="Polar residues" evidence="1">
    <location>
        <begin position="578"/>
        <end position="589"/>
    </location>
</feature>
<feature type="compositionally biased region" description="Basic and acidic residues" evidence="1">
    <location>
        <begin position="524"/>
        <end position="533"/>
    </location>
</feature>
<feature type="compositionally biased region" description="Acidic residues" evidence="1">
    <location>
        <begin position="653"/>
        <end position="673"/>
    </location>
</feature>
<evidence type="ECO:0000259" key="2">
    <source>
        <dbReference type="PROSITE" id="PS50003"/>
    </source>
</evidence>
<feature type="compositionally biased region" description="Acidic residues" evidence="1">
    <location>
        <begin position="722"/>
        <end position="731"/>
    </location>
</feature>
<reference evidence="3 4" key="1">
    <citation type="submission" date="2016-08" db="EMBL/GenBank/DDBJ databases">
        <title>Draft genome sequence of allopolyploid Zygosaccharomyces rouxii.</title>
        <authorList>
            <person name="Watanabe J."/>
            <person name="Uehara K."/>
            <person name="Mogi Y."/>
            <person name="Tsukioka Y."/>
        </authorList>
    </citation>
    <scope>NUCLEOTIDE SEQUENCE [LARGE SCALE GENOMIC DNA]</scope>
    <source>
        <strain evidence="3 4">NBRC 110957</strain>
    </source>
</reference>
<comment type="caution">
    <text evidence="3">The sequence shown here is derived from an EMBL/GenBank/DDBJ whole genome shotgun (WGS) entry which is preliminary data.</text>
</comment>
<feature type="compositionally biased region" description="Polar residues" evidence="1">
    <location>
        <begin position="534"/>
        <end position="555"/>
    </location>
</feature>
<organism evidence="3 4">
    <name type="scientific">Zygosaccharomyces rouxii</name>
    <dbReference type="NCBI Taxonomy" id="4956"/>
    <lineage>
        <taxon>Eukaryota</taxon>
        <taxon>Fungi</taxon>
        <taxon>Dikarya</taxon>
        <taxon>Ascomycota</taxon>
        <taxon>Saccharomycotina</taxon>
        <taxon>Saccharomycetes</taxon>
        <taxon>Saccharomycetales</taxon>
        <taxon>Saccharomycetaceae</taxon>
        <taxon>Zygosaccharomyces</taxon>
    </lineage>
</organism>
<feature type="region of interest" description="Disordered" evidence="1">
    <location>
        <begin position="608"/>
        <end position="855"/>
    </location>
</feature>
<evidence type="ECO:0000313" key="3">
    <source>
        <dbReference type="EMBL" id="GAV48535.1"/>
    </source>
</evidence>
<dbReference type="OrthoDB" id="5563754at2759"/>
<accession>A0A1Q2ZYK6</accession>
<feature type="region of interest" description="Disordered" evidence="1">
    <location>
        <begin position="904"/>
        <end position="955"/>
    </location>
</feature>
<evidence type="ECO:0000313" key="4">
    <source>
        <dbReference type="Proteomes" id="UP000187013"/>
    </source>
</evidence>
<dbReference type="Pfam" id="PF00169">
    <property type="entry name" value="PH"/>
    <property type="match status" value="1"/>
</dbReference>
<gene>
    <name evidence="3" type="ORF">ZYGR_0K00400</name>
</gene>
<dbReference type="PROSITE" id="PS50003">
    <property type="entry name" value="PH_DOMAIN"/>
    <property type="match status" value="1"/>
</dbReference>
<dbReference type="CDD" id="cd00821">
    <property type="entry name" value="PH"/>
    <property type="match status" value="1"/>
</dbReference>
<dbReference type="EMBL" id="BDGX01000011">
    <property type="protein sequence ID" value="GAV48535.1"/>
    <property type="molecule type" value="Genomic_DNA"/>
</dbReference>
<dbReference type="SMART" id="SM00233">
    <property type="entry name" value="PH"/>
    <property type="match status" value="1"/>
</dbReference>
<dbReference type="InterPro" id="IPR001849">
    <property type="entry name" value="PH_domain"/>
</dbReference>
<name>A0A1Q2ZYK6_ZYGRO</name>
<proteinExistence type="predicted"/>
<feature type="compositionally biased region" description="Basic and acidic residues" evidence="1">
    <location>
        <begin position="475"/>
        <end position="494"/>
    </location>
</feature>
<sequence>MRIFSGSKTPEFPTPPKIFAQDDSSSAGSVSPKSRRSSFVQALSSPRIFSASSSPGLPPSLPQESSNTDNISRELVPIVTLLSAHVHRRYCEGVFLVLEDLKSDGSPGSRTWKEVYGMLVGTQLALWDAKELAACNTKESKYKLKQVASKPRYVNFTDAAVKVLDGTEAVVTESNKKLDNTLVVSTTLKNRYFLQFSDKDAFSSWNAAIQLSLFECTSLQEAYTGAFLSSRGAILGDIKTLLDSKFDYEDWVSVRFGTGMPWKRCFAIITQPNSRKKGALGQISFFENDKKTKKNQAIATVVTSRRLYAVYPSSPQLIDSSTIIKLEGTMKFEKKDIPQETNVFIMPEKHHAVPGYDTIIRFLIPSMNAFKLYGRPKKLVANKDDPHSLLFGLPTLPHVHYLKVEELLPLSSSPASASWSSHDWTDNIKEILLNKMSTGYSGCGTSAGIMGAISSPAVSSSSAFGSSSPSLLPEVRPERVEKTNKATLSPDHKSTLPHSRSTDGDVMSNTRPEIMSARSNNLLHVKDPKRSEVESTAATSIYSGNDSSKSKSANQKLDRTGEDYDILPFENSGENDENNTSGNQLHPLRNRTTQSQGELDNLYHKYSLSPFGEKTAPDTSPQDSEHLFDNPYRRDAGTDTRMNEATGNTLNQEMEDESLSEEEYDSTNEEENAFQEFNDLAKRINELNIGAAPGPERRVPQEKASPWGTGNSDADASHGDEDNVFDPDFMEQNEMLEMNSKHTGSESLSDASTEDPFKGVTSRGLGVETVPYSSPYEDSSKLSQPKPDPFDGTNPTHNKGNLPPAGASNTYEQKPRTAPLSNVPYGQRQPAPINYPPQPMMKQAGGFPPYNYPPQQIHHRNYYTPHHHRPHAQGPPYQHAMNAAPNRNYMNGFPPQKRMYPGAMGPNQPMYPYGGRAGPYPPPGQQQPPKAKPKHAMDNGFSRFMPSATVNPYSK</sequence>
<dbReference type="Pfam" id="PF25381">
    <property type="entry name" value="PH_26"/>
    <property type="match status" value="1"/>
</dbReference>
<dbReference type="SUPFAM" id="SSF50729">
    <property type="entry name" value="PH domain-like"/>
    <property type="match status" value="1"/>
</dbReference>